<dbReference type="RefSeq" id="WP_228600106.1">
    <property type="nucleotide sequence ID" value="NZ_HG992337.1"/>
</dbReference>
<dbReference type="EMBL" id="HG992337">
    <property type="protein sequence ID" value="CAE6836246.1"/>
    <property type="molecule type" value="Genomic_DNA"/>
</dbReference>
<dbReference type="AlphaFoldDB" id="A0AAU9I663"/>
<dbReference type="EMBL" id="HG992337">
    <property type="protein sequence ID" value="CAE6836223.1"/>
    <property type="molecule type" value="Genomic_DNA"/>
</dbReference>
<evidence type="ECO:0008006" key="3">
    <source>
        <dbReference type="Google" id="ProtNLM"/>
    </source>
</evidence>
<reference evidence="1 2" key="1">
    <citation type="submission" date="2021-02" db="EMBL/GenBank/DDBJ databases">
        <authorList>
            <person name="Pothier F. J."/>
        </authorList>
    </citation>
    <scope>NUCLEOTIDE SEQUENCE [LARGE SCALE GENOMIC DNA]</scope>
    <source>
        <strain evidence="1 2">1314c</strain>
    </source>
</reference>
<sequence length="142" mass="15156">MYAVKGRSYRGINPGAQLLPGEVLHDTLPFDLLVPTSSERNEEIRMGIGRWIDDVARGNGYDNAVSCASYVSSGMQKNKAEALALVAWRDAVWAAAYALLAAPPVGVTTLAQVITLLPKPAAFGWVADPIELIQLPPVNPSA</sequence>
<gene>
    <name evidence="1" type="ORF">XA1314C_37080</name>
</gene>
<proteinExistence type="predicted"/>
<name>A0AAU9I663_9XANT</name>
<evidence type="ECO:0000313" key="1">
    <source>
        <dbReference type="EMBL" id="CAE6836223.1"/>
    </source>
</evidence>
<evidence type="ECO:0000313" key="2">
    <source>
        <dbReference type="Proteomes" id="UP000835242"/>
    </source>
</evidence>
<protein>
    <recommendedName>
        <fullName evidence="3">Phage tail protein</fullName>
    </recommendedName>
</protein>
<accession>A0AAU9I663</accession>
<dbReference type="Proteomes" id="UP000835242">
    <property type="component" value="Chromosome"/>
</dbReference>
<organism evidence="1 2">
    <name type="scientific">Xanthomonas arboricola</name>
    <dbReference type="NCBI Taxonomy" id="56448"/>
    <lineage>
        <taxon>Bacteria</taxon>
        <taxon>Pseudomonadati</taxon>
        <taxon>Pseudomonadota</taxon>
        <taxon>Gammaproteobacteria</taxon>
        <taxon>Lysobacterales</taxon>
        <taxon>Lysobacteraceae</taxon>
        <taxon>Xanthomonas</taxon>
    </lineage>
</organism>